<dbReference type="PROSITE" id="PS50995">
    <property type="entry name" value="HTH_MARR_2"/>
    <property type="match status" value="1"/>
</dbReference>
<organism evidence="2 3">
    <name type="scientific">Myceligenerans xiligouense</name>
    <dbReference type="NCBI Taxonomy" id="253184"/>
    <lineage>
        <taxon>Bacteria</taxon>
        <taxon>Bacillati</taxon>
        <taxon>Actinomycetota</taxon>
        <taxon>Actinomycetes</taxon>
        <taxon>Micrococcales</taxon>
        <taxon>Promicromonosporaceae</taxon>
        <taxon>Myceligenerans</taxon>
    </lineage>
</organism>
<accession>A0A3N4YMC5</accession>
<dbReference type="Proteomes" id="UP000280501">
    <property type="component" value="Unassembled WGS sequence"/>
</dbReference>
<proteinExistence type="predicted"/>
<feature type="domain" description="HTH marR-type" evidence="1">
    <location>
        <begin position="1"/>
        <end position="148"/>
    </location>
</feature>
<dbReference type="GO" id="GO:0006950">
    <property type="term" value="P:response to stress"/>
    <property type="evidence" value="ECO:0007669"/>
    <property type="project" value="TreeGrafter"/>
</dbReference>
<gene>
    <name evidence="2" type="ORF">EDD34_2877</name>
</gene>
<dbReference type="AlphaFoldDB" id="A0A3N4YMC5"/>
<dbReference type="EMBL" id="RKQZ01000001">
    <property type="protein sequence ID" value="RPF22229.1"/>
    <property type="molecule type" value="Genomic_DNA"/>
</dbReference>
<name>A0A3N4YMC5_9MICO</name>
<dbReference type="InterPro" id="IPR036388">
    <property type="entry name" value="WH-like_DNA-bd_sf"/>
</dbReference>
<evidence type="ECO:0000259" key="1">
    <source>
        <dbReference type="PROSITE" id="PS50995"/>
    </source>
</evidence>
<reference evidence="2 3" key="1">
    <citation type="submission" date="2018-11" db="EMBL/GenBank/DDBJ databases">
        <title>Sequencing the genomes of 1000 actinobacteria strains.</title>
        <authorList>
            <person name="Klenk H.-P."/>
        </authorList>
    </citation>
    <scope>NUCLEOTIDE SEQUENCE [LARGE SCALE GENOMIC DNA]</scope>
    <source>
        <strain evidence="2 3">DSM 15700</strain>
    </source>
</reference>
<evidence type="ECO:0000313" key="3">
    <source>
        <dbReference type="Proteomes" id="UP000280501"/>
    </source>
</evidence>
<evidence type="ECO:0000313" key="2">
    <source>
        <dbReference type="EMBL" id="RPF22229.1"/>
    </source>
</evidence>
<protein>
    <submittedName>
        <fullName evidence="2">MarR family transcriptional regulator</fullName>
    </submittedName>
</protein>
<dbReference type="PANTHER" id="PTHR33164">
    <property type="entry name" value="TRANSCRIPTIONAL REGULATOR, MARR FAMILY"/>
    <property type="match status" value="1"/>
</dbReference>
<dbReference type="InterPro" id="IPR000835">
    <property type="entry name" value="HTH_MarR-typ"/>
</dbReference>
<keyword evidence="3" id="KW-1185">Reference proteome</keyword>
<sequence length="162" mass="17777">MTFQVARMNEQESAAWLGLVTVCQLLPAALDSQLKQDSGMTHFEFSVLSVLRFAPDHTLRMTALAETTSSTLPRLSHVCSRLEKRGLTDRFPCPEDGRATNVRLTPEGRNALVRAMPGHIDTARRLVVDALTPEQLDALAQVTAVIRGQLDDGRPARGNPFA</sequence>
<dbReference type="SUPFAM" id="SSF46785">
    <property type="entry name" value="Winged helix' DNA-binding domain"/>
    <property type="match status" value="1"/>
</dbReference>
<dbReference type="Gene3D" id="1.10.10.10">
    <property type="entry name" value="Winged helix-like DNA-binding domain superfamily/Winged helix DNA-binding domain"/>
    <property type="match status" value="1"/>
</dbReference>
<dbReference type="InterPro" id="IPR036390">
    <property type="entry name" value="WH_DNA-bd_sf"/>
</dbReference>
<dbReference type="Pfam" id="PF01047">
    <property type="entry name" value="MarR"/>
    <property type="match status" value="1"/>
</dbReference>
<dbReference type="SMART" id="SM00347">
    <property type="entry name" value="HTH_MARR"/>
    <property type="match status" value="1"/>
</dbReference>
<dbReference type="RefSeq" id="WP_246012442.1">
    <property type="nucleotide sequence ID" value="NZ_RKQZ01000001.1"/>
</dbReference>
<dbReference type="GO" id="GO:0003700">
    <property type="term" value="F:DNA-binding transcription factor activity"/>
    <property type="evidence" value="ECO:0007669"/>
    <property type="project" value="InterPro"/>
</dbReference>
<dbReference type="InterPro" id="IPR039422">
    <property type="entry name" value="MarR/SlyA-like"/>
</dbReference>
<comment type="caution">
    <text evidence="2">The sequence shown here is derived from an EMBL/GenBank/DDBJ whole genome shotgun (WGS) entry which is preliminary data.</text>
</comment>
<dbReference type="PANTHER" id="PTHR33164:SF99">
    <property type="entry name" value="MARR FAMILY REGULATORY PROTEIN"/>
    <property type="match status" value="1"/>
</dbReference>